<dbReference type="Gene3D" id="3.40.190.10">
    <property type="entry name" value="Periplasmic binding protein-like II"/>
    <property type="match status" value="4"/>
</dbReference>
<feature type="chain" id="PRO_5003917312" evidence="3">
    <location>
        <begin position="27"/>
        <end position="896"/>
    </location>
</feature>
<feature type="transmembrane region" description="Helical" evidence="2">
    <location>
        <begin position="844"/>
        <end position="868"/>
    </location>
</feature>
<evidence type="ECO:0000313" key="5">
    <source>
        <dbReference type="EMBL" id="CCO16896.1"/>
    </source>
</evidence>
<evidence type="ECO:0000259" key="4">
    <source>
        <dbReference type="Pfam" id="PF12849"/>
    </source>
</evidence>
<organism evidence="5 6">
    <name type="scientific">Bathycoccus prasinos</name>
    <dbReference type="NCBI Taxonomy" id="41875"/>
    <lineage>
        <taxon>Eukaryota</taxon>
        <taxon>Viridiplantae</taxon>
        <taxon>Chlorophyta</taxon>
        <taxon>Mamiellophyceae</taxon>
        <taxon>Mamiellales</taxon>
        <taxon>Bathycoccaceae</taxon>
        <taxon>Bathycoccus</taxon>
    </lineage>
</organism>
<dbReference type="STRING" id="41875.K8EFX3"/>
<feature type="signal peptide" evidence="3">
    <location>
        <begin position="1"/>
        <end position="26"/>
    </location>
</feature>
<dbReference type="RefSeq" id="XP_007513338.1">
    <property type="nucleotide sequence ID" value="XM_007513276.1"/>
</dbReference>
<dbReference type="PANTHER" id="PTHR42996">
    <property type="entry name" value="PHOSPHATE-BINDING PROTEIN PSTS"/>
    <property type="match status" value="1"/>
</dbReference>
<evidence type="ECO:0000313" key="6">
    <source>
        <dbReference type="Proteomes" id="UP000198341"/>
    </source>
</evidence>
<dbReference type="InterPro" id="IPR024370">
    <property type="entry name" value="PBP_domain"/>
</dbReference>
<gene>
    <name evidence="5" type="ORF">Bathy05g02490</name>
</gene>
<feature type="domain" description="PBP" evidence="4">
    <location>
        <begin position="424"/>
        <end position="740"/>
    </location>
</feature>
<dbReference type="PANTHER" id="PTHR42996:SF1">
    <property type="entry name" value="PHOSPHATE-BINDING PROTEIN PSTS"/>
    <property type="match status" value="1"/>
</dbReference>
<comment type="similarity">
    <text evidence="1">Belongs to the PstS family.</text>
</comment>
<keyword evidence="2" id="KW-0472">Membrane</keyword>
<reference evidence="5 6" key="1">
    <citation type="submission" date="2011-10" db="EMBL/GenBank/DDBJ databases">
        <authorList>
            <person name="Genoscope - CEA"/>
        </authorList>
    </citation>
    <scope>NUCLEOTIDE SEQUENCE [LARGE SCALE GENOMIC DNA]</scope>
    <source>
        <strain evidence="5 6">RCC 1105</strain>
    </source>
</reference>
<keyword evidence="5" id="KW-0067">ATP-binding</keyword>
<dbReference type="GeneID" id="19015752"/>
<keyword evidence="5" id="KW-0547">Nucleotide-binding</keyword>
<accession>K8EFX3</accession>
<keyword evidence="6" id="KW-1185">Reference proteome</keyword>
<evidence type="ECO:0000256" key="2">
    <source>
        <dbReference type="SAM" id="Phobius"/>
    </source>
</evidence>
<dbReference type="Pfam" id="PF12849">
    <property type="entry name" value="PBP_like_2"/>
    <property type="match status" value="2"/>
</dbReference>
<dbReference type="AlphaFoldDB" id="K8EFX3"/>
<dbReference type="KEGG" id="bpg:Bathy05g02490"/>
<dbReference type="GO" id="GO:0005524">
    <property type="term" value="F:ATP binding"/>
    <property type="evidence" value="ECO:0007669"/>
    <property type="project" value="UniProtKB-KW"/>
</dbReference>
<name>K8EFX3_9CHLO</name>
<keyword evidence="2" id="KW-1133">Transmembrane helix</keyword>
<dbReference type="InterPro" id="IPR050962">
    <property type="entry name" value="Phosphate-bind_PstS"/>
</dbReference>
<dbReference type="Proteomes" id="UP000198341">
    <property type="component" value="Chromosome 5"/>
</dbReference>
<dbReference type="EMBL" id="FO082274">
    <property type="protein sequence ID" value="CCO16896.1"/>
    <property type="molecule type" value="Genomic_DNA"/>
</dbReference>
<proteinExistence type="inferred from homology"/>
<sequence>MAAAKSTLFSFLSLSFFLFSSGVVEASVSSDAATTIEMHGSGTTNPSKYFWKAMDILEERAGKPVRMTYRAVGSGTGQSEFIGDVSDFGSADIPLSSTQHSGFAGTVVQVPFQLGAVSFFHNVAADDLGVAGRLNLTSCTLAKIFLRQITTWDHATIVADNPNLSVPAGQPITIIHRSDGSSSTFGITSYLSKACPDVWTGGVSKNADLFPPDATYALPRQGSGNVANAIAENQYSIGYIDAGHGHELGFQEISLENKFGQQLVSKEANIPKAATEYGTLPSIEDDWSMVSLINLDGEDVWPITAFTYIYARTTLTGEVGRLVKSFMMYCLSDEGQAMVPDFLFYALDSTTTASMRMQVESKIALTTWTFELASATQPTDGMGADVFSGKRKSYGDYERELLVSKVDVLESSVANLQSMESIPVHGSGTTNPSKFFWKLMDTLEERSRIHLSMSYRAVGSSTGIKEFVGADNGYEPYSHFGSGDIVVPTADYTDLNNAGKGFVTIPFQLGAISFFHNVPGVPDGKALDLQPCVLAKIFTRKIKTWDHADILSSNPGFSPPAGKEITVVRRIYGSSSTSLISQYLHKVCPSDWDIGVGSGNAASSNPTVPTKAPFWPSDTVGAEGSGGVSDAISATEYSIGYIESGHGQALGLAEVALQNKDGNYLTAADADIGSAVMQIMSSIPNADGDWDNDNLSLLDLGGEKTWPITAFSFMFIRKDLTSLGRSGPAVKAFAEMVLSTEGQAMLPDFGANAVPASIIAKGVAGLAQLKFAATSTMFIHELSTLAGTGMGTHVLSVKRKRWADVEREQLVADFEKLKADYEATIAALKSEDANTITKDELERLAVPALVFAVIAFLMICTSLILGGVSCTRTRRHERFFNEDDTLREKYTASSKA</sequence>
<feature type="domain" description="PBP" evidence="4">
    <location>
        <begin position="31"/>
        <end position="334"/>
    </location>
</feature>
<protein>
    <submittedName>
        <fullName evidence="5">ATP-binding cassette superfamily</fullName>
    </submittedName>
</protein>
<dbReference type="SUPFAM" id="SSF53850">
    <property type="entry name" value="Periplasmic binding protein-like II"/>
    <property type="match status" value="2"/>
</dbReference>
<keyword evidence="2" id="KW-0812">Transmembrane</keyword>
<keyword evidence="3" id="KW-0732">Signal</keyword>
<dbReference type="OrthoDB" id="511982at2759"/>
<dbReference type="CDD" id="cd13565">
    <property type="entry name" value="PBP2_PstS"/>
    <property type="match status" value="2"/>
</dbReference>
<dbReference type="eggNOG" id="ENOG502RXVU">
    <property type="taxonomic scope" value="Eukaryota"/>
</dbReference>
<evidence type="ECO:0000256" key="1">
    <source>
        <dbReference type="ARBA" id="ARBA00008725"/>
    </source>
</evidence>
<evidence type="ECO:0000256" key="3">
    <source>
        <dbReference type="SAM" id="SignalP"/>
    </source>
</evidence>